<dbReference type="NCBIfam" id="TIGR00539">
    <property type="entry name" value="hemN_rel"/>
    <property type="match status" value="1"/>
</dbReference>
<dbReference type="GO" id="GO:0046872">
    <property type="term" value="F:metal ion binding"/>
    <property type="evidence" value="ECO:0007669"/>
    <property type="project" value="UniProtKB-UniRule"/>
</dbReference>
<keyword evidence="2" id="KW-0004">4Fe-4S</keyword>
<dbReference type="InterPro" id="IPR034505">
    <property type="entry name" value="Coproporphyrinogen-III_oxidase"/>
</dbReference>
<keyword evidence="2" id="KW-0143">Chaperone</keyword>
<dbReference type="OrthoDB" id="9808022at2"/>
<dbReference type="SFLD" id="SFLDF00288">
    <property type="entry name" value="HemN-like__clustered_with_nucl"/>
    <property type="match status" value="1"/>
</dbReference>
<proteinExistence type="inferred from homology"/>
<dbReference type="SMART" id="SM00729">
    <property type="entry name" value="Elp3"/>
    <property type="match status" value="1"/>
</dbReference>
<dbReference type="AlphaFoldDB" id="A0A318UJF1"/>
<protein>
    <recommendedName>
        <fullName evidence="2">Heme chaperone HemW</fullName>
    </recommendedName>
</protein>
<keyword evidence="2" id="KW-0949">S-adenosyl-L-methionine</keyword>
<comment type="caution">
    <text evidence="4">The sequence shown here is derived from an EMBL/GenBank/DDBJ whole genome shotgun (WGS) entry which is preliminary data.</text>
</comment>
<evidence type="ECO:0000256" key="1">
    <source>
        <dbReference type="ARBA" id="ARBA00006100"/>
    </source>
</evidence>
<feature type="domain" description="Radical SAM core" evidence="3">
    <location>
        <begin position="1"/>
        <end position="230"/>
    </location>
</feature>
<evidence type="ECO:0000313" key="4">
    <source>
        <dbReference type="EMBL" id="PYF76111.1"/>
    </source>
</evidence>
<dbReference type="Pfam" id="PF06969">
    <property type="entry name" value="HemN_C"/>
    <property type="match status" value="1"/>
</dbReference>
<keyword evidence="2" id="KW-0411">Iron-sulfur</keyword>
<dbReference type="EMBL" id="QKLU01000002">
    <property type="protein sequence ID" value="PYF76111.1"/>
    <property type="molecule type" value="Genomic_DNA"/>
</dbReference>
<keyword evidence="2" id="KW-0349">Heme</keyword>
<dbReference type="SFLD" id="SFLDG01065">
    <property type="entry name" value="anaerobic_coproporphyrinogen-I"/>
    <property type="match status" value="1"/>
</dbReference>
<comment type="similarity">
    <text evidence="1">Belongs to the anaerobic coproporphyrinogen-III oxidase family. HemW subfamily.</text>
</comment>
<dbReference type="GO" id="GO:0006779">
    <property type="term" value="P:porphyrin-containing compound biosynthetic process"/>
    <property type="evidence" value="ECO:0007669"/>
    <property type="project" value="InterPro"/>
</dbReference>
<keyword evidence="5" id="KW-1185">Reference proteome</keyword>
<reference evidence="4 5" key="1">
    <citation type="submission" date="2018-06" db="EMBL/GenBank/DDBJ databases">
        <title>Genomic Encyclopedia of Archaeal and Bacterial Type Strains, Phase II (KMG-II): from individual species to whole genera.</title>
        <authorList>
            <person name="Goeker M."/>
        </authorList>
    </citation>
    <scope>NUCLEOTIDE SEQUENCE [LARGE SCALE GENOMIC DNA]</scope>
    <source>
        <strain evidence="4 5">DSM 27372</strain>
    </source>
</reference>
<dbReference type="Proteomes" id="UP000248198">
    <property type="component" value="Unassembled WGS sequence"/>
</dbReference>
<dbReference type="SUPFAM" id="SSF102114">
    <property type="entry name" value="Radical SAM enzymes"/>
    <property type="match status" value="1"/>
</dbReference>
<comment type="subcellular location">
    <subcellularLocation>
        <location evidence="2">Cytoplasm</location>
    </subcellularLocation>
</comment>
<keyword evidence="2" id="KW-0479">Metal-binding</keyword>
<dbReference type="PANTHER" id="PTHR13932:SF5">
    <property type="entry name" value="RADICAL S-ADENOSYL METHIONINE DOMAIN-CONTAINING PROTEIN 1, MITOCHONDRIAL"/>
    <property type="match status" value="1"/>
</dbReference>
<dbReference type="InterPro" id="IPR010723">
    <property type="entry name" value="HemN_C"/>
</dbReference>
<dbReference type="RefSeq" id="WP_110829047.1">
    <property type="nucleotide sequence ID" value="NZ_QKLU01000002.1"/>
</dbReference>
<sequence>MAGIYIHIPFCKKACTYCDFHFSTSLKYTEEMTDAICRELLLKKDRISGQVGSIYLGGGTPSVLTAAQLNRIFDTLTQHFSIASAAEITIETNPDDLNASKLAELKQLPVNRFSIGTQSFFDEDLRWMNRAHNAAEAESSIKRSQDAGFENLSIDLIYGYPILTDQKWEQNISTAIDLGVPHISAYSLTVEPKTALAANIKKGRQIPISDDQSAEQFQTLIRKLALAGFEHYEISNYALPGRYAVHNTNYWRGIPYLGIGPSAHGFDGTNRYHNIANNAIYLEKLDKNQLAESVEELSNLDRLNEYLMTSLRTMWGTDLEKIERDFGKVYREETRFNIKPFLDNHWLNLEENHFRLSPEGKLFADHIASELFLIEEHESIIRSKKQSE</sequence>
<dbReference type="InterPro" id="IPR058240">
    <property type="entry name" value="rSAM_sf"/>
</dbReference>
<evidence type="ECO:0000313" key="5">
    <source>
        <dbReference type="Proteomes" id="UP000248198"/>
    </source>
</evidence>
<dbReference type="InterPro" id="IPR023404">
    <property type="entry name" value="rSAM_horseshoe"/>
</dbReference>
<dbReference type="PANTHER" id="PTHR13932">
    <property type="entry name" value="COPROPORPHYRINIGEN III OXIDASE"/>
    <property type="match status" value="1"/>
</dbReference>
<keyword evidence="2" id="KW-0963">Cytoplasm</keyword>
<dbReference type="Pfam" id="PF04055">
    <property type="entry name" value="Radical_SAM"/>
    <property type="match status" value="1"/>
</dbReference>
<dbReference type="GO" id="GO:0005737">
    <property type="term" value="C:cytoplasm"/>
    <property type="evidence" value="ECO:0007669"/>
    <property type="project" value="UniProtKB-SubCell"/>
</dbReference>
<dbReference type="CDD" id="cd01335">
    <property type="entry name" value="Radical_SAM"/>
    <property type="match status" value="1"/>
</dbReference>
<comment type="function">
    <text evidence="2">Probably acts as a heme chaperone, transferring heme to an unknown acceptor. Binds one molecule of heme per monomer, possibly covalently. Binds 1 [4Fe-4S] cluster. The cluster is coordinated with 3 cysteines and an exchangeable S-adenosyl-L-methionine.</text>
</comment>
<dbReference type="InterPro" id="IPR006638">
    <property type="entry name" value="Elp3/MiaA/NifB-like_rSAM"/>
</dbReference>
<organism evidence="4 5">
    <name type="scientific">Pedobacter nutrimenti</name>
    <dbReference type="NCBI Taxonomy" id="1241337"/>
    <lineage>
        <taxon>Bacteria</taxon>
        <taxon>Pseudomonadati</taxon>
        <taxon>Bacteroidota</taxon>
        <taxon>Sphingobacteriia</taxon>
        <taxon>Sphingobacteriales</taxon>
        <taxon>Sphingobacteriaceae</taxon>
        <taxon>Pedobacter</taxon>
    </lineage>
</organism>
<dbReference type="InterPro" id="IPR004559">
    <property type="entry name" value="HemW-like"/>
</dbReference>
<dbReference type="PROSITE" id="PS51918">
    <property type="entry name" value="RADICAL_SAM"/>
    <property type="match status" value="1"/>
</dbReference>
<dbReference type="InterPro" id="IPR007197">
    <property type="entry name" value="rSAM"/>
</dbReference>
<dbReference type="GO" id="GO:0004109">
    <property type="term" value="F:coproporphyrinogen oxidase activity"/>
    <property type="evidence" value="ECO:0007669"/>
    <property type="project" value="InterPro"/>
</dbReference>
<evidence type="ECO:0000256" key="2">
    <source>
        <dbReference type="RuleBase" id="RU364116"/>
    </source>
</evidence>
<evidence type="ECO:0000259" key="3">
    <source>
        <dbReference type="PROSITE" id="PS51918"/>
    </source>
</evidence>
<keyword evidence="2" id="KW-0408">Iron</keyword>
<dbReference type="Gene3D" id="3.80.30.20">
    <property type="entry name" value="tm_1862 like domain"/>
    <property type="match status" value="1"/>
</dbReference>
<dbReference type="SFLD" id="SFLDS00029">
    <property type="entry name" value="Radical_SAM"/>
    <property type="match status" value="1"/>
</dbReference>
<name>A0A318UJF1_9SPHI</name>
<accession>A0A318UJF1</accession>
<dbReference type="GO" id="GO:0051539">
    <property type="term" value="F:4 iron, 4 sulfur cluster binding"/>
    <property type="evidence" value="ECO:0007669"/>
    <property type="project" value="UniProtKB-UniRule"/>
</dbReference>
<dbReference type="SFLD" id="SFLDF00562">
    <property type="entry name" value="HemN-like__clustered_with_heat"/>
    <property type="match status" value="1"/>
</dbReference>
<gene>
    <name evidence="4" type="ORF">B0O44_102667</name>
</gene>